<evidence type="ECO:0000256" key="12">
    <source>
        <dbReference type="ARBA" id="ARBA00022989"/>
    </source>
</evidence>
<accession>A0A8T1R8T7</accession>
<comment type="caution">
    <text evidence="27">The sequence shown here is derived from an EMBL/GenBank/DDBJ whole genome shotgun (WGS) entry which is preliminary data.</text>
</comment>
<dbReference type="Pfam" id="PF00954">
    <property type="entry name" value="S_locus_glycop"/>
    <property type="match status" value="1"/>
</dbReference>
<keyword evidence="10 19" id="KW-0418">Kinase</keyword>
<dbReference type="InterPro" id="IPR017441">
    <property type="entry name" value="Protein_kinase_ATP_BS"/>
</dbReference>
<keyword evidence="13 22" id="KW-0472">Membrane</keyword>
<dbReference type="PROSITE" id="PS50011">
    <property type="entry name" value="PROTEIN_KINASE_DOM"/>
    <property type="match status" value="1"/>
</dbReference>
<evidence type="ECO:0000259" key="26">
    <source>
        <dbReference type="PROSITE" id="PS50948"/>
    </source>
</evidence>
<dbReference type="EC" id="2.7.11.1" evidence="19"/>
<dbReference type="PROSITE" id="PS50948">
    <property type="entry name" value="PAN"/>
    <property type="match status" value="1"/>
</dbReference>
<keyword evidence="8" id="KW-0430">Lectin</keyword>
<keyword evidence="12 22" id="KW-1133">Transmembrane helix</keyword>
<dbReference type="GO" id="GO:0048544">
    <property type="term" value="P:recognition of pollen"/>
    <property type="evidence" value="ECO:0007669"/>
    <property type="project" value="InterPro"/>
</dbReference>
<evidence type="ECO:0000256" key="11">
    <source>
        <dbReference type="ARBA" id="ARBA00022840"/>
    </source>
</evidence>
<keyword evidence="6 22" id="KW-0812">Transmembrane</keyword>
<comment type="catalytic activity">
    <reaction evidence="18 19">
        <text>L-seryl-[protein] + ATP = O-phospho-L-seryl-[protein] + ADP + H(+)</text>
        <dbReference type="Rhea" id="RHEA:17989"/>
        <dbReference type="Rhea" id="RHEA-COMP:9863"/>
        <dbReference type="Rhea" id="RHEA-COMP:11604"/>
        <dbReference type="ChEBI" id="CHEBI:15378"/>
        <dbReference type="ChEBI" id="CHEBI:29999"/>
        <dbReference type="ChEBI" id="CHEBI:30616"/>
        <dbReference type="ChEBI" id="CHEBI:83421"/>
        <dbReference type="ChEBI" id="CHEBI:456216"/>
        <dbReference type="EC" id="2.7.11.1"/>
    </reaction>
</comment>
<evidence type="ECO:0000256" key="2">
    <source>
        <dbReference type="ARBA" id="ARBA00022527"/>
    </source>
</evidence>
<dbReference type="InterPro" id="IPR003609">
    <property type="entry name" value="Pan_app"/>
</dbReference>
<gene>
    <name evidence="27" type="ORF">CIPAW_02G032700</name>
</gene>
<keyword evidence="7 23" id="KW-0732">Signal</keyword>
<dbReference type="InterPro" id="IPR008271">
    <property type="entry name" value="Ser/Thr_kinase_AS"/>
</dbReference>
<evidence type="ECO:0000256" key="20">
    <source>
        <dbReference type="PROSITE-ProRule" id="PRU10141"/>
    </source>
</evidence>
<evidence type="ECO:0000259" key="25">
    <source>
        <dbReference type="PROSITE" id="PS50927"/>
    </source>
</evidence>
<evidence type="ECO:0000256" key="3">
    <source>
        <dbReference type="ARBA" id="ARBA00022536"/>
    </source>
</evidence>
<evidence type="ECO:0000256" key="1">
    <source>
        <dbReference type="ARBA" id="ARBA00004479"/>
    </source>
</evidence>
<evidence type="ECO:0000256" key="18">
    <source>
        <dbReference type="ARBA" id="ARBA00048679"/>
    </source>
</evidence>
<keyword evidence="16" id="KW-0325">Glycoprotein</keyword>
<keyword evidence="9 19" id="KW-0547">Nucleotide-binding</keyword>
<evidence type="ECO:0000256" key="19">
    <source>
        <dbReference type="PIRNR" id="PIRNR000641"/>
    </source>
</evidence>
<reference evidence="27" key="1">
    <citation type="submission" date="2020-12" db="EMBL/GenBank/DDBJ databases">
        <title>WGS assembly of Carya illinoinensis cv. Pawnee.</title>
        <authorList>
            <person name="Platts A."/>
            <person name="Shu S."/>
            <person name="Wright S."/>
            <person name="Barry K."/>
            <person name="Edger P."/>
            <person name="Pires J.C."/>
            <person name="Schmutz J."/>
        </authorList>
    </citation>
    <scope>NUCLEOTIDE SEQUENCE</scope>
    <source>
        <tissue evidence="27">Leaf</tissue>
    </source>
</reference>
<dbReference type="GO" id="GO:0030246">
    <property type="term" value="F:carbohydrate binding"/>
    <property type="evidence" value="ECO:0007669"/>
    <property type="project" value="UniProtKB-KW"/>
</dbReference>
<comment type="subcellular location">
    <subcellularLocation>
        <location evidence="1">Membrane</location>
        <topology evidence="1">Single-pass type I membrane protein</topology>
    </subcellularLocation>
</comment>
<evidence type="ECO:0000256" key="10">
    <source>
        <dbReference type="ARBA" id="ARBA00022777"/>
    </source>
</evidence>
<feature type="signal peptide" evidence="23">
    <location>
        <begin position="1"/>
        <end position="16"/>
    </location>
</feature>
<evidence type="ECO:0000256" key="13">
    <source>
        <dbReference type="ARBA" id="ARBA00023136"/>
    </source>
</evidence>
<evidence type="ECO:0000256" key="16">
    <source>
        <dbReference type="ARBA" id="ARBA00023180"/>
    </source>
</evidence>
<feature type="domain" description="Apple" evidence="26">
    <location>
        <begin position="392"/>
        <end position="473"/>
    </location>
</feature>
<dbReference type="InterPro" id="IPR001480">
    <property type="entry name" value="Bulb-type_lectin_dom"/>
</dbReference>
<evidence type="ECO:0000256" key="14">
    <source>
        <dbReference type="ARBA" id="ARBA00023157"/>
    </source>
</evidence>
<feature type="binding site" evidence="20">
    <location>
        <position position="576"/>
    </location>
    <ligand>
        <name>ATP</name>
        <dbReference type="ChEBI" id="CHEBI:30616"/>
    </ligand>
</feature>
<dbReference type="PROSITE" id="PS00108">
    <property type="entry name" value="PROTEIN_KINASE_ST"/>
    <property type="match status" value="1"/>
</dbReference>
<evidence type="ECO:0000256" key="7">
    <source>
        <dbReference type="ARBA" id="ARBA00022729"/>
    </source>
</evidence>
<dbReference type="PANTHER" id="PTHR47974">
    <property type="entry name" value="OS07G0415500 PROTEIN"/>
    <property type="match status" value="1"/>
</dbReference>
<name>A0A8T1R8T7_CARIL</name>
<evidence type="ECO:0000256" key="15">
    <source>
        <dbReference type="ARBA" id="ARBA00023170"/>
    </source>
</evidence>
<protein>
    <recommendedName>
        <fullName evidence="19">Receptor-like serine/threonine-protein kinase</fullName>
        <ecNumber evidence="19">2.7.11.1</ecNumber>
    </recommendedName>
</protein>
<sequence length="905" mass="99402">MMMKLYKISLWQLLSAIYDSVSTNAPLQILEVGIPFHFPGKCFLAYQTLLRNLTEMSPPSPTLLPTFTALFLSLLTFASATNGTIVVRGSSTTLLSENGTFQMGFFNASGESKWYLGIWYSSIPSRTYVWVANRENPTRKLETSTFEVDRSGRLAVKESENLTVWQSSNVEFSTGVKLLDNGNLVLLTPEGMVSWQSFDHPTDTWLPGMNLTSDQFLTSWQSSSNPSPGLYSLRLKTSDYGEFELVYNATKVYWITGNWTGEAFANVPEMTVPYIYNFSFVDPFTPKATFGFTSRSLDNGSGPPLTGFKIDCMGRLQQYVWWQRAESWNRFWERPESVCRVYGFCGSFGLCDSMRSRPCECLPVPGFKPVDDGAWESGDYSGGCRRENESSCDGNDEFDRLGAVRFDGAVTRSFSGDRKACERACLNDCACVGLYYDGRSNLCKNVYGSLLNLQNMTDGIGGAEEQVLYVRVAGGGERTKEKIKRLNLVGLIVGIVGSVLVLGCVGVVGFVFIIKRGKKRKGMDEDGDFPAMNLKVFSYKELHSATRGFSEKLGHGGFGTVFQGVLPDSSTLVAVKRLERPGGGEREFRAEVRTIGNIQHLNLVRLRGFCSENSHRLLVYDYMPNGPLSAYLRREGPNLSWDVRFRVALGTARGIAYLHEECRDCIIHCDIKPENILLDSEYTAKLSDFGLAKLIGRDFSRVLATLKGTWGYVAPEWISGIEITTKADVYSYGMTLLELIGGRRNVEAPPSAGSEGRAGGVVGKWFFPPWASQQIIEGNLGAVVDSRLGDAYDIEEAKRSALVAVWCIQDNEAVRPSMGMVVKMLEGMVEVTIPPVPKLLQALVSGDSFSGAKAASGNGLSVVGGFYGENMAVVSGGASESSLGDASSATNENVGAQLPKFDEVD</sequence>
<evidence type="ECO:0000256" key="21">
    <source>
        <dbReference type="SAM" id="MobiDB-lite"/>
    </source>
</evidence>
<feature type="transmembrane region" description="Helical" evidence="22">
    <location>
        <begin position="488"/>
        <end position="514"/>
    </location>
</feature>
<feature type="region of interest" description="Disordered" evidence="21">
    <location>
        <begin position="878"/>
        <end position="905"/>
    </location>
</feature>
<dbReference type="SMART" id="SM00108">
    <property type="entry name" value="B_lectin"/>
    <property type="match status" value="1"/>
</dbReference>
<evidence type="ECO:0000259" key="24">
    <source>
        <dbReference type="PROSITE" id="PS50011"/>
    </source>
</evidence>
<evidence type="ECO:0000313" key="27">
    <source>
        <dbReference type="EMBL" id="KAG6663548.1"/>
    </source>
</evidence>
<evidence type="ECO:0000256" key="17">
    <source>
        <dbReference type="ARBA" id="ARBA00047899"/>
    </source>
</evidence>
<proteinExistence type="inferred from homology"/>
<dbReference type="InterPro" id="IPR000719">
    <property type="entry name" value="Prot_kinase_dom"/>
</dbReference>
<keyword evidence="2 19" id="KW-0723">Serine/threonine-protein kinase</keyword>
<keyword evidence="28" id="KW-1185">Reference proteome</keyword>
<evidence type="ECO:0000256" key="4">
    <source>
        <dbReference type="ARBA" id="ARBA00022553"/>
    </source>
</evidence>
<dbReference type="InterPro" id="IPR024171">
    <property type="entry name" value="SRK-like_kinase"/>
</dbReference>
<evidence type="ECO:0000256" key="8">
    <source>
        <dbReference type="ARBA" id="ARBA00022734"/>
    </source>
</evidence>
<dbReference type="GO" id="GO:0016020">
    <property type="term" value="C:membrane"/>
    <property type="evidence" value="ECO:0007669"/>
    <property type="project" value="UniProtKB-SubCell"/>
</dbReference>
<dbReference type="CDD" id="cd14066">
    <property type="entry name" value="STKc_IRAK"/>
    <property type="match status" value="1"/>
</dbReference>
<evidence type="ECO:0000256" key="6">
    <source>
        <dbReference type="ARBA" id="ARBA00022692"/>
    </source>
</evidence>
<dbReference type="Pfam" id="PF01453">
    <property type="entry name" value="B_lectin"/>
    <property type="match status" value="1"/>
</dbReference>
<dbReference type="AlphaFoldDB" id="A0A8T1R8T7"/>
<comment type="similarity">
    <text evidence="19">Belongs to the protein kinase superfamily. Ser/Thr protein kinase family.</text>
</comment>
<keyword evidence="11 19" id="KW-0067">ATP-binding</keyword>
<evidence type="ECO:0000256" key="5">
    <source>
        <dbReference type="ARBA" id="ARBA00022679"/>
    </source>
</evidence>
<dbReference type="GO" id="GO:0005524">
    <property type="term" value="F:ATP binding"/>
    <property type="evidence" value="ECO:0007669"/>
    <property type="project" value="UniProtKB-UniRule"/>
</dbReference>
<evidence type="ECO:0000256" key="23">
    <source>
        <dbReference type="SAM" id="SignalP"/>
    </source>
</evidence>
<dbReference type="FunFam" id="3.30.200.20:FF:000059">
    <property type="entry name" value="S-receptor-like serine/threonine-protein kinase"/>
    <property type="match status" value="1"/>
</dbReference>
<keyword evidence="14" id="KW-1015">Disulfide bond</keyword>
<keyword evidence="4" id="KW-0597">Phosphoprotein</keyword>
<feature type="chain" id="PRO_5035812107" description="Receptor-like serine/threonine-protein kinase" evidence="23">
    <location>
        <begin position="17"/>
        <end position="905"/>
    </location>
</feature>
<dbReference type="EMBL" id="CM031810">
    <property type="protein sequence ID" value="KAG6663548.1"/>
    <property type="molecule type" value="Genomic_DNA"/>
</dbReference>
<dbReference type="PIRSF" id="PIRSF000641">
    <property type="entry name" value="SRK"/>
    <property type="match status" value="1"/>
</dbReference>
<comment type="catalytic activity">
    <reaction evidence="17 19">
        <text>L-threonyl-[protein] + ATP = O-phospho-L-threonyl-[protein] + ADP + H(+)</text>
        <dbReference type="Rhea" id="RHEA:46608"/>
        <dbReference type="Rhea" id="RHEA-COMP:11060"/>
        <dbReference type="Rhea" id="RHEA-COMP:11605"/>
        <dbReference type="ChEBI" id="CHEBI:15378"/>
        <dbReference type="ChEBI" id="CHEBI:30013"/>
        <dbReference type="ChEBI" id="CHEBI:30616"/>
        <dbReference type="ChEBI" id="CHEBI:61977"/>
        <dbReference type="ChEBI" id="CHEBI:456216"/>
        <dbReference type="EC" id="2.7.11.1"/>
    </reaction>
</comment>
<feature type="domain" description="Protein kinase" evidence="24">
    <location>
        <begin position="547"/>
        <end position="829"/>
    </location>
</feature>
<dbReference type="Proteomes" id="UP000811609">
    <property type="component" value="Chromosome 2"/>
</dbReference>
<feature type="compositionally biased region" description="Polar residues" evidence="21">
    <location>
        <begin position="878"/>
        <end position="894"/>
    </location>
</feature>
<keyword evidence="15" id="KW-0675">Receptor</keyword>
<evidence type="ECO:0000313" key="28">
    <source>
        <dbReference type="Proteomes" id="UP000811609"/>
    </source>
</evidence>
<keyword evidence="3" id="KW-0245">EGF-like domain</keyword>
<keyword evidence="5 19" id="KW-0808">Transferase</keyword>
<dbReference type="SMART" id="SM00220">
    <property type="entry name" value="S_TKc"/>
    <property type="match status" value="1"/>
</dbReference>
<dbReference type="CDD" id="cd00028">
    <property type="entry name" value="B_lectin"/>
    <property type="match status" value="1"/>
</dbReference>
<dbReference type="PANTHER" id="PTHR47974:SF20">
    <property type="entry name" value="RECEPTOR-LIKE SERINE_THREONINE-PROTEIN KINASE"/>
    <property type="match status" value="1"/>
</dbReference>
<feature type="domain" description="Bulb-type lectin" evidence="25">
    <location>
        <begin position="79"/>
        <end position="199"/>
    </location>
</feature>
<evidence type="ECO:0000256" key="22">
    <source>
        <dbReference type="SAM" id="Phobius"/>
    </source>
</evidence>
<dbReference type="InterPro" id="IPR000858">
    <property type="entry name" value="S_locus_glycoprot_dom"/>
</dbReference>
<dbReference type="CDD" id="cd01098">
    <property type="entry name" value="PAN_AP_plant"/>
    <property type="match status" value="1"/>
</dbReference>
<dbReference type="GO" id="GO:0004674">
    <property type="term" value="F:protein serine/threonine kinase activity"/>
    <property type="evidence" value="ECO:0007669"/>
    <property type="project" value="UniProtKB-KW"/>
</dbReference>
<dbReference type="Pfam" id="PF00069">
    <property type="entry name" value="Pkinase"/>
    <property type="match status" value="1"/>
</dbReference>
<dbReference type="PROSITE" id="PS00107">
    <property type="entry name" value="PROTEIN_KINASE_ATP"/>
    <property type="match status" value="1"/>
</dbReference>
<evidence type="ECO:0000256" key="9">
    <source>
        <dbReference type="ARBA" id="ARBA00022741"/>
    </source>
</evidence>
<organism evidence="27 28">
    <name type="scientific">Carya illinoinensis</name>
    <name type="common">Pecan</name>
    <dbReference type="NCBI Taxonomy" id="32201"/>
    <lineage>
        <taxon>Eukaryota</taxon>
        <taxon>Viridiplantae</taxon>
        <taxon>Streptophyta</taxon>
        <taxon>Embryophyta</taxon>
        <taxon>Tracheophyta</taxon>
        <taxon>Spermatophyta</taxon>
        <taxon>Magnoliopsida</taxon>
        <taxon>eudicotyledons</taxon>
        <taxon>Gunneridae</taxon>
        <taxon>Pentapetalae</taxon>
        <taxon>rosids</taxon>
        <taxon>fabids</taxon>
        <taxon>Fagales</taxon>
        <taxon>Juglandaceae</taxon>
        <taxon>Carya</taxon>
    </lineage>
</organism>
<dbReference type="PROSITE" id="PS50927">
    <property type="entry name" value="BULB_LECTIN"/>
    <property type="match status" value="1"/>
</dbReference>
<dbReference type="FunFam" id="1.10.510.10:FF:000248">
    <property type="entry name" value="S-receptor-like kinase 5"/>
    <property type="match status" value="1"/>
</dbReference>